<evidence type="ECO:0000313" key="2">
    <source>
        <dbReference type="Proteomes" id="UP001201161"/>
    </source>
</evidence>
<accession>A0ABS9HDM5</accession>
<dbReference type="EMBL" id="JAKJHZ010000007">
    <property type="protein sequence ID" value="MCF6378387.1"/>
    <property type="molecule type" value="Genomic_DNA"/>
</dbReference>
<dbReference type="RefSeq" id="WP_236402290.1">
    <property type="nucleotide sequence ID" value="NZ_JAKJHZ010000007.1"/>
</dbReference>
<evidence type="ECO:0008006" key="3">
    <source>
        <dbReference type="Google" id="ProtNLM"/>
    </source>
</evidence>
<name>A0ABS9HDM5_9ACTN</name>
<evidence type="ECO:0000313" key="1">
    <source>
        <dbReference type="EMBL" id="MCF6378387.1"/>
    </source>
</evidence>
<protein>
    <recommendedName>
        <fullName evidence="3">DUF559 domain-containing protein</fullName>
    </recommendedName>
</protein>
<organism evidence="1 2">
    <name type="scientific">Nocardioides potassii</name>
    <dbReference type="NCBI Taxonomy" id="2911371"/>
    <lineage>
        <taxon>Bacteria</taxon>
        <taxon>Bacillati</taxon>
        <taxon>Actinomycetota</taxon>
        <taxon>Actinomycetes</taxon>
        <taxon>Propionibacteriales</taxon>
        <taxon>Nocardioidaceae</taxon>
        <taxon>Nocardioides</taxon>
    </lineage>
</organism>
<sequence length="136" mass="15050">MAEEDAGWPRLLVNRVVITAEGLRIGEVDLGDEDAEAVIEVDGADHRDAGRQAWDITMEEALRQVGFEVARVTGRQALDAATLAPRLVAVRQRALARPSLPRRWRLLSSSGDLDTWLSEREAAAMYYENLPDPRAG</sequence>
<comment type="caution">
    <text evidence="1">The sequence shown here is derived from an EMBL/GenBank/DDBJ whole genome shotgun (WGS) entry which is preliminary data.</text>
</comment>
<reference evidence="1 2" key="1">
    <citation type="submission" date="2022-01" db="EMBL/GenBank/DDBJ databases">
        <title>Nocardioides sp. nov., an actinomycete isolated from mining soil.</title>
        <authorList>
            <person name="Liu L."/>
        </authorList>
    </citation>
    <scope>NUCLEOTIDE SEQUENCE [LARGE SCALE GENOMIC DNA]</scope>
    <source>
        <strain evidence="1 2">KLBMP 9356</strain>
    </source>
</reference>
<keyword evidence="2" id="KW-1185">Reference proteome</keyword>
<gene>
    <name evidence="1" type="ORF">L2K70_12300</name>
</gene>
<proteinExistence type="predicted"/>
<dbReference type="Proteomes" id="UP001201161">
    <property type="component" value="Unassembled WGS sequence"/>
</dbReference>